<feature type="domain" description="RNA polymerase sigma factor 54 core-binding" evidence="11">
    <location>
        <begin position="103"/>
        <end position="285"/>
    </location>
</feature>
<dbReference type="GO" id="GO:0000428">
    <property type="term" value="C:DNA-directed RNA polymerase complex"/>
    <property type="evidence" value="ECO:0007669"/>
    <property type="project" value="UniProtKB-KW"/>
</dbReference>
<dbReference type="Proteomes" id="UP000007383">
    <property type="component" value="Chromosome"/>
</dbReference>
<dbReference type="Gene3D" id="1.10.10.1330">
    <property type="entry name" value="RNA polymerase sigma-54 factor, core-binding domain"/>
    <property type="match status" value="1"/>
</dbReference>
<dbReference type="GO" id="GO:0016987">
    <property type="term" value="F:sigma factor activity"/>
    <property type="evidence" value="ECO:0007669"/>
    <property type="project" value="UniProtKB-KW"/>
</dbReference>
<evidence type="ECO:0000313" key="12">
    <source>
        <dbReference type="EMBL" id="AFG38697.1"/>
    </source>
</evidence>
<keyword evidence="7" id="KW-0238">DNA-binding</keyword>
<evidence type="ECO:0000259" key="11">
    <source>
        <dbReference type="Pfam" id="PF04963"/>
    </source>
</evidence>
<reference evidence="13" key="1">
    <citation type="journal article" date="2013" name="Stand. Genomic Sci.">
        <title>Complete genome sequence of the halophilic bacterium Spirochaeta africana type strain (Z-7692(T)) from the alkaline Lake Magadi in the East African Rift.</title>
        <authorList>
            <person name="Liolos K."/>
            <person name="Abt B."/>
            <person name="Scheuner C."/>
            <person name="Teshima H."/>
            <person name="Held B."/>
            <person name="Lapidus A."/>
            <person name="Nolan M."/>
            <person name="Lucas S."/>
            <person name="Deshpande S."/>
            <person name="Cheng J.F."/>
            <person name="Tapia R."/>
            <person name="Goodwin L.A."/>
            <person name="Pitluck S."/>
            <person name="Pagani I."/>
            <person name="Ivanova N."/>
            <person name="Mavromatis K."/>
            <person name="Mikhailova N."/>
            <person name="Huntemann M."/>
            <person name="Pati A."/>
            <person name="Chen A."/>
            <person name="Palaniappan K."/>
            <person name="Land M."/>
            <person name="Rohde M."/>
            <person name="Tindall B.J."/>
            <person name="Detter J.C."/>
            <person name="Goker M."/>
            <person name="Bristow J."/>
            <person name="Eisen J.A."/>
            <person name="Markowitz V."/>
            <person name="Hugenholtz P."/>
            <person name="Woyke T."/>
            <person name="Klenk H.P."/>
            <person name="Kyrpides N.C."/>
        </authorList>
    </citation>
    <scope>NUCLEOTIDE SEQUENCE</scope>
    <source>
        <strain evidence="13">ATCC 700263 / DSM 8902 / Z-7692</strain>
    </source>
</reference>
<dbReference type="InterPro" id="IPR038709">
    <property type="entry name" value="RpoN_core-bd_sf"/>
</dbReference>
<dbReference type="KEGG" id="sfc:Spiaf_2671"/>
<dbReference type="Pfam" id="PF04552">
    <property type="entry name" value="Sigma54_DBD"/>
    <property type="match status" value="1"/>
</dbReference>
<keyword evidence="8" id="KW-0804">Transcription</keyword>
<dbReference type="PANTHER" id="PTHR32248">
    <property type="entry name" value="RNA POLYMERASE SIGMA-54 FACTOR"/>
    <property type="match status" value="1"/>
</dbReference>
<name>H9UMF4_SPIAZ</name>
<evidence type="ECO:0000256" key="8">
    <source>
        <dbReference type="ARBA" id="ARBA00023163"/>
    </source>
</evidence>
<dbReference type="PROSITE" id="PS00718">
    <property type="entry name" value="SIGMA54_2"/>
    <property type="match status" value="1"/>
</dbReference>
<dbReference type="RefSeq" id="WP_014456679.1">
    <property type="nucleotide sequence ID" value="NC_017098.1"/>
</dbReference>
<dbReference type="Gene3D" id="1.10.10.60">
    <property type="entry name" value="Homeodomain-like"/>
    <property type="match status" value="1"/>
</dbReference>
<feature type="region of interest" description="Disordered" evidence="9">
    <location>
        <begin position="55"/>
        <end position="74"/>
    </location>
</feature>
<sequence>MQSQRPVLVQQQRLKLSPQLYQSIQLMALPLVDLRQRIADELEANPALELVRDGNTVSLEDRPDRADGADGDPTIFRDDVSYDVSYGGGYDFEGRDNKHSFIEGALARPESLQDHLVQQLRLQPVNDDVAAVAELLIHSLDENGFLRESPEKIVPAELQPYIGEAQALVSQLDPLGTCVMNYRESLQVQLAMLDEVPAIAAEIVGSHLDMVQKQRFSELARKLRSDEETVMRSVAIIKTLNPFPGRLYSADTPRYIIPDLSIENRDGELVIVMNDDVVPVLGVNDFFSELGRQGSKGDKSFAKGYVKNAQWFINSIELRNQTLFKVARAIVDFQREFFFRGAKYLRPLTLKDIADEIEVHETTVSRITSSKYVQTEWGIYELKYFFSNSVGGSSKDSPYSKEGVKQIIKEILDEAAGSRLSDQKISDLLQKRGITIARRTVAKYRKELDIDSSYER</sequence>
<keyword evidence="3" id="KW-0808">Transferase</keyword>
<dbReference type="PIRSF" id="PIRSF000774">
    <property type="entry name" value="RpoN"/>
    <property type="match status" value="1"/>
</dbReference>
<dbReference type="Pfam" id="PF04963">
    <property type="entry name" value="Sigma54_CBD"/>
    <property type="match status" value="1"/>
</dbReference>
<dbReference type="InterPro" id="IPR007634">
    <property type="entry name" value="RNA_pol_sigma_54_DNA-bd"/>
</dbReference>
<dbReference type="GO" id="GO:0016779">
    <property type="term" value="F:nucleotidyltransferase activity"/>
    <property type="evidence" value="ECO:0007669"/>
    <property type="project" value="UniProtKB-KW"/>
</dbReference>
<accession>H9UMF4</accession>
<dbReference type="PRINTS" id="PR00045">
    <property type="entry name" value="SIGMA54FCT"/>
</dbReference>
<comment type="similarity">
    <text evidence="1">Belongs to the sigma-54 factor family.</text>
</comment>
<feature type="compositionally biased region" description="Basic and acidic residues" evidence="9">
    <location>
        <begin position="59"/>
        <end position="68"/>
    </location>
</feature>
<protein>
    <submittedName>
        <fullName evidence="12">RNA polymerase sigma-54 factor</fullName>
    </submittedName>
</protein>
<dbReference type="PROSITE" id="PS50044">
    <property type="entry name" value="SIGMA54_3"/>
    <property type="match status" value="1"/>
</dbReference>
<dbReference type="GO" id="GO:0006352">
    <property type="term" value="P:DNA-templated transcription initiation"/>
    <property type="evidence" value="ECO:0007669"/>
    <property type="project" value="InterPro"/>
</dbReference>
<keyword evidence="2" id="KW-0240">DNA-directed RNA polymerase</keyword>
<dbReference type="Pfam" id="PF00309">
    <property type="entry name" value="Sigma54_AID"/>
    <property type="match status" value="1"/>
</dbReference>
<keyword evidence="6" id="KW-0731">Sigma factor</keyword>
<dbReference type="HOGENOM" id="CLU_020569_1_1_12"/>
<dbReference type="STRING" id="889378.Spiaf_2671"/>
<dbReference type="GO" id="GO:0001216">
    <property type="term" value="F:DNA-binding transcription activator activity"/>
    <property type="evidence" value="ECO:0007669"/>
    <property type="project" value="InterPro"/>
</dbReference>
<evidence type="ECO:0000313" key="13">
    <source>
        <dbReference type="Proteomes" id="UP000007383"/>
    </source>
</evidence>
<feature type="domain" description="RNA polymerase sigma factor 54 DNA-binding" evidence="10">
    <location>
        <begin position="301"/>
        <end position="456"/>
    </location>
</feature>
<evidence type="ECO:0000256" key="1">
    <source>
        <dbReference type="ARBA" id="ARBA00008798"/>
    </source>
</evidence>
<keyword evidence="5" id="KW-0805">Transcription regulation</keyword>
<evidence type="ECO:0000256" key="6">
    <source>
        <dbReference type="ARBA" id="ARBA00023082"/>
    </source>
</evidence>
<evidence type="ECO:0000256" key="4">
    <source>
        <dbReference type="ARBA" id="ARBA00022695"/>
    </source>
</evidence>
<evidence type="ECO:0000256" key="3">
    <source>
        <dbReference type="ARBA" id="ARBA00022679"/>
    </source>
</evidence>
<proteinExistence type="inferred from homology"/>
<evidence type="ECO:0000256" key="9">
    <source>
        <dbReference type="SAM" id="MobiDB-lite"/>
    </source>
</evidence>
<dbReference type="eggNOG" id="COG1508">
    <property type="taxonomic scope" value="Bacteria"/>
</dbReference>
<evidence type="ECO:0000256" key="2">
    <source>
        <dbReference type="ARBA" id="ARBA00022478"/>
    </source>
</evidence>
<dbReference type="PATRIC" id="fig|889378.3.peg.2645"/>
<dbReference type="OrthoDB" id="9814402at2"/>
<keyword evidence="13" id="KW-1185">Reference proteome</keyword>
<evidence type="ECO:0000256" key="5">
    <source>
        <dbReference type="ARBA" id="ARBA00023015"/>
    </source>
</evidence>
<dbReference type="GO" id="GO:0003677">
    <property type="term" value="F:DNA binding"/>
    <property type="evidence" value="ECO:0007669"/>
    <property type="project" value="UniProtKB-KW"/>
</dbReference>
<dbReference type="InterPro" id="IPR007046">
    <property type="entry name" value="RNA_pol_sigma_54_core-bd"/>
</dbReference>
<evidence type="ECO:0000259" key="10">
    <source>
        <dbReference type="Pfam" id="PF04552"/>
    </source>
</evidence>
<dbReference type="NCBIfam" id="TIGR02395">
    <property type="entry name" value="rpoN_sigma"/>
    <property type="match status" value="1"/>
</dbReference>
<keyword evidence="4" id="KW-0548">Nucleotidyltransferase</keyword>
<evidence type="ECO:0000256" key="7">
    <source>
        <dbReference type="ARBA" id="ARBA00023125"/>
    </source>
</evidence>
<dbReference type="AlphaFoldDB" id="H9UMF4"/>
<dbReference type="InterPro" id="IPR000394">
    <property type="entry name" value="RNA_pol_sigma_54"/>
</dbReference>
<dbReference type="EMBL" id="CP003282">
    <property type="protein sequence ID" value="AFG38697.1"/>
    <property type="molecule type" value="Genomic_DNA"/>
</dbReference>
<organism evidence="12 13">
    <name type="scientific">Spirochaeta africana (strain ATCC 700263 / DSM 8902 / Z-7692)</name>
    <dbReference type="NCBI Taxonomy" id="889378"/>
    <lineage>
        <taxon>Bacteria</taxon>
        <taxon>Pseudomonadati</taxon>
        <taxon>Spirochaetota</taxon>
        <taxon>Spirochaetia</taxon>
        <taxon>Spirochaetales</taxon>
        <taxon>Spirochaetaceae</taxon>
        <taxon>Spirochaeta</taxon>
    </lineage>
</organism>
<dbReference type="PANTHER" id="PTHR32248:SF4">
    <property type="entry name" value="RNA POLYMERASE SIGMA-54 FACTOR"/>
    <property type="match status" value="1"/>
</dbReference>
<gene>
    <name evidence="12" type="ordered locus">Spiaf_2671</name>
</gene>